<accession>R7ZSR5</accession>
<proteinExistence type="inferred from homology"/>
<dbReference type="Gene3D" id="2.170.130.10">
    <property type="entry name" value="TonB-dependent receptor, plug domain"/>
    <property type="match status" value="1"/>
</dbReference>
<keyword evidence="2 7" id="KW-0813">Transport</keyword>
<dbReference type="Gene3D" id="2.40.170.20">
    <property type="entry name" value="TonB-dependent receptor, beta-barrel domain"/>
    <property type="match status" value="1"/>
</dbReference>
<gene>
    <name evidence="9" type="ORF">ADIS_2417</name>
</gene>
<keyword evidence="4 7" id="KW-0812">Transmembrane</keyword>
<dbReference type="Proteomes" id="UP000013909">
    <property type="component" value="Unassembled WGS sequence"/>
</dbReference>
<keyword evidence="9" id="KW-0675">Receptor</keyword>
<dbReference type="GO" id="GO:0009279">
    <property type="term" value="C:cell outer membrane"/>
    <property type="evidence" value="ECO:0007669"/>
    <property type="project" value="UniProtKB-SubCell"/>
</dbReference>
<evidence type="ECO:0000256" key="1">
    <source>
        <dbReference type="ARBA" id="ARBA00004571"/>
    </source>
</evidence>
<protein>
    <submittedName>
        <fullName evidence="9">TonB-dependent receptor</fullName>
    </submittedName>
</protein>
<evidence type="ECO:0000256" key="2">
    <source>
        <dbReference type="ARBA" id="ARBA00022448"/>
    </source>
</evidence>
<comment type="similarity">
    <text evidence="7">Belongs to the TonB-dependent receptor family.</text>
</comment>
<keyword evidence="3 7" id="KW-1134">Transmembrane beta strand</keyword>
<dbReference type="InterPro" id="IPR037066">
    <property type="entry name" value="Plug_dom_sf"/>
</dbReference>
<evidence type="ECO:0000313" key="9">
    <source>
        <dbReference type="EMBL" id="EON77107.1"/>
    </source>
</evidence>
<comment type="caution">
    <text evidence="9">The sequence shown here is derived from an EMBL/GenBank/DDBJ whole genome shotgun (WGS) entry which is preliminary data.</text>
</comment>
<dbReference type="InterPro" id="IPR008969">
    <property type="entry name" value="CarboxyPept-like_regulatory"/>
</dbReference>
<dbReference type="InterPro" id="IPR012910">
    <property type="entry name" value="Plug_dom"/>
</dbReference>
<dbReference type="Pfam" id="PF13715">
    <property type="entry name" value="CarbopepD_reg_2"/>
    <property type="match status" value="1"/>
</dbReference>
<keyword evidence="6 7" id="KW-0998">Cell outer membrane</keyword>
<dbReference type="EMBL" id="AQHR01000066">
    <property type="protein sequence ID" value="EON77107.1"/>
    <property type="molecule type" value="Genomic_DNA"/>
</dbReference>
<comment type="subcellular location">
    <subcellularLocation>
        <location evidence="1 7">Cell outer membrane</location>
        <topology evidence="1 7">Multi-pass membrane protein</topology>
    </subcellularLocation>
</comment>
<dbReference type="Gene3D" id="2.60.40.1120">
    <property type="entry name" value="Carboxypeptidase-like, regulatory domain"/>
    <property type="match status" value="1"/>
</dbReference>
<dbReference type="SUPFAM" id="SSF49464">
    <property type="entry name" value="Carboxypeptidase regulatory domain-like"/>
    <property type="match status" value="1"/>
</dbReference>
<dbReference type="OrthoDB" id="1111684at2"/>
<dbReference type="InterPro" id="IPR036942">
    <property type="entry name" value="Beta-barrel_TonB_sf"/>
</dbReference>
<dbReference type="AlphaFoldDB" id="R7ZSR5"/>
<evidence type="ECO:0000313" key="10">
    <source>
        <dbReference type="Proteomes" id="UP000013909"/>
    </source>
</evidence>
<evidence type="ECO:0000256" key="6">
    <source>
        <dbReference type="ARBA" id="ARBA00023237"/>
    </source>
</evidence>
<sequence length="917" mass="103013">MRKWGFTILGLLFGWFSVWAQIPESEPISGIFAGISFERFAQMVEGRSTYRFYFDQGEVASIEVNLNANENSLGELLSIIFSGTGLRYTIDGSKRVFITEGRALQTTFPRSFFQQRESSTSDSATSAGISEQDRIFAKNKLWEIGAAGRSFSPTHSRLSGSVKSSESGSPIIGAIVYAAGQNERGITDENGNYSIVLPKGRHTLVFQNFGAYQEQRQVNLIGDGTLDVYMDDNIISLGEVTVTSQRSANIERPEMGLESITVQSMKKIPAVMGEVDVLKAILTLPGVKTVGEASVGFNVRGGAADQNLVLFNQATVYNPSHLFGLFSAFNSDMIEGVDLYKAGIPVQYGGRLSSVLDVKAKYGNREKIEGGGGIGTMTSRLYLEGPLGEKTTFALGGRTTYSNWIFGLLDEESEFRESRASFADVNLNIRHTFNEKNEIRISSYGSNDSFRFDRDTTFRYQNRNVNLSWVRYFNEKLEGEFTVGHDFYGFQIDGNLDSLNAFDFGFSMNQSHWRNHFTYDLSEKHRLSFGMNHILYRLSAGNLDPRGQASLVIPRQVEPEQAIESAIYLGDEFEINSRWLVSYGARYAVYNYLGPKEVNRYIPGQIRTDATIERIDSYEAGDIVHTYHGPEMRISARYSIDNMTSLKAGYNSGRQFIHMLSNTAAISPTDTWKMSDPNVAPQFGEQLSVGYFKNFKNNTVETSIEVYYRRLRNLVDFGSGATLILNEAIEQDIVNTRGKAYGVELMAKKTVGKLNGWVSYTYSRSLLQTSADELAEKINDGRFYPSNFDQPHDVMIAANFEFTKRVNTSLNANYSTGRPITLPIAKFQYGGSDRVFYSDRNEHRIPDYFRVDFSVNLEGNHRVRKLAHASWSLGIYNVLGRSNPYSVYFAPVNGILQGYQLSIFAQPIPFITYNFKF</sequence>
<dbReference type="SUPFAM" id="SSF56935">
    <property type="entry name" value="Porins"/>
    <property type="match status" value="1"/>
</dbReference>
<evidence type="ECO:0000256" key="3">
    <source>
        <dbReference type="ARBA" id="ARBA00022452"/>
    </source>
</evidence>
<dbReference type="PROSITE" id="PS52016">
    <property type="entry name" value="TONB_DEPENDENT_REC_3"/>
    <property type="match status" value="1"/>
</dbReference>
<evidence type="ECO:0000256" key="4">
    <source>
        <dbReference type="ARBA" id="ARBA00022692"/>
    </source>
</evidence>
<keyword evidence="10" id="KW-1185">Reference proteome</keyword>
<feature type="domain" description="TonB-dependent receptor plug" evidence="8">
    <location>
        <begin position="259"/>
        <end position="351"/>
    </location>
</feature>
<evidence type="ECO:0000259" key="8">
    <source>
        <dbReference type="Pfam" id="PF07715"/>
    </source>
</evidence>
<evidence type="ECO:0000256" key="5">
    <source>
        <dbReference type="ARBA" id="ARBA00023136"/>
    </source>
</evidence>
<dbReference type="InterPro" id="IPR039426">
    <property type="entry name" value="TonB-dep_rcpt-like"/>
</dbReference>
<dbReference type="Pfam" id="PF07715">
    <property type="entry name" value="Plug"/>
    <property type="match status" value="1"/>
</dbReference>
<name>R7ZSR5_9BACT</name>
<dbReference type="RefSeq" id="WP_010854554.1">
    <property type="nucleotide sequence ID" value="NZ_AQHR01000066.1"/>
</dbReference>
<dbReference type="STRING" id="1232681.ADIS_2417"/>
<dbReference type="PATRIC" id="fig|1288963.3.peg.2410"/>
<evidence type="ECO:0000256" key="7">
    <source>
        <dbReference type="PROSITE-ProRule" id="PRU01360"/>
    </source>
</evidence>
<keyword evidence="5 7" id="KW-0472">Membrane</keyword>
<reference evidence="9 10" key="1">
    <citation type="submission" date="2013-02" db="EMBL/GenBank/DDBJ databases">
        <title>A novel strain isolated from Lonar lake, Maharashtra, India.</title>
        <authorList>
            <person name="Singh A."/>
        </authorList>
    </citation>
    <scope>NUCLEOTIDE SEQUENCE [LARGE SCALE GENOMIC DNA]</scope>
    <source>
        <strain evidence="9 10">AK24</strain>
    </source>
</reference>
<organism evidence="9 10">
    <name type="scientific">Lunatimonas lonarensis</name>
    <dbReference type="NCBI Taxonomy" id="1232681"/>
    <lineage>
        <taxon>Bacteria</taxon>
        <taxon>Pseudomonadati</taxon>
        <taxon>Bacteroidota</taxon>
        <taxon>Cytophagia</taxon>
        <taxon>Cytophagales</taxon>
        <taxon>Cyclobacteriaceae</taxon>
    </lineage>
</organism>